<keyword evidence="4" id="KW-1185">Reference proteome</keyword>
<feature type="region of interest" description="Disordered" evidence="1">
    <location>
        <begin position="106"/>
        <end position="129"/>
    </location>
</feature>
<dbReference type="PROSITE" id="PS50126">
    <property type="entry name" value="S1"/>
    <property type="match status" value="1"/>
</dbReference>
<evidence type="ECO:0000313" key="3">
    <source>
        <dbReference type="EMBL" id="MDQ0274097.1"/>
    </source>
</evidence>
<dbReference type="InterPro" id="IPR012340">
    <property type="entry name" value="NA-bd_OB-fold"/>
</dbReference>
<sequence length="129" mass="14589">MGLEIGSIVEGTVSSVMKFGAFVDIGQGQSGLVHISEVSDEYVKDIDKFLKKGDKVKAVVIDNQEGKIALSIKKLKPKVVKPQEPEPEKKYKDLSFEEKLSKFMKESNTKYEQMRSRENSKYGRSKSRK</sequence>
<evidence type="ECO:0000313" key="4">
    <source>
        <dbReference type="Proteomes" id="UP001236559"/>
    </source>
</evidence>
<dbReference type="InterPro" id="IPR003029">
    <property type="entry name" value="S1_domain"/>
</dbReference>
<dbReference type="Proteomes" id="UP001236559">
    <property type="component" value="Unassembled WGS sequence"/>
</dbReference>
<dbReference type="SUPFAM" id="SSF50249">
    <property type="entry name" value="Nucleic acid-binding proteins"/>
    <property type="match status" value="1"/>
</dbReference>
<gene>
    <name evidence="3" type="ORF">J2S72_000093</name>
</gene>
<dbReference type="SMART" id="SM00316">
    <property type="entry name" value="S1"/>
    <property type="match status" value="1"/>
</dbReference>
<name>A0ABU0AS59_9FIRM</name>
<feature type="compositionally biased region" description="Basic and acidic residues" evidence="1">
    <location>
        <begin position="106"/>
        <end position="121"/>
    </location>
</feature>
<dbReference type="InterPro" id="IPR050437">
    <property type="entry name" value="Ribos_protein_bS1-like"/>
</dbReference>
<evidence type="ECO:0000256" key="1">
    <source>
        <dbReference type="SAM" id="MobiDB-lite"/>
    </source>
</evidence>
<comment type="caution">
    <text evidence="3">The sequence shown here is derived from an EMBL/GenBank/DDBJ whole genome shotgun (WGS) entry which is preliminary data.</text>
</comment>
<reference evidence="3 4" key="1">
    <citation type="submission" date="2023-07" db="EMBL/GenBank/DDBJ databases">
        <title>Genomic Encyclopedia of Type Strains, Phase IV (KMG-IV): sequencing the most valuable type-strain genomes for metagenomic binning, comparative biology and taxonomic classification.</title>
        <authorList>
            <person name="Goeker M."/>
        </authorList>
    </citation>
    <scope>NUCLEOTIDE SEQUENCE [LARGE SCALE GENOMIC DNA]</scope>
    <source>
        <strain evidence="3 4">DSM 22616</strain>
    </source>
</reference>
<proteinExistence type="predicted"/>
<dbReference type="PANTHER" id="PTHR10724">
    <property type="entry name" value="30S RIBOSOMAL PROTEIN S1"/>
    <property type="match status" value="1"/>
</dbReference>
<feature type="domain" description="S1 motif" evidence="2">
    <location>
        <begin position="6"/>
        <end position="73"/>
    </location>
</feature>
<accession>A0ABU0AS59</accession>
<evidence type="ECO:0000259" key="2">
    <source>
        <dbReference type="PROSITE" id="PS50126"/>
    </source>
</evidence>
<organism evidence="3 4">
    <name type="scientific">Peptoniphilus koenoeneniae</name>
    <dbReference type="NCBI Taxonomy" id="507751"/>
    <lineage>
        <taxon>Bacteria</taxon>
        <taxon>Bacillati</taxon>
        <taxon>Bacillota</taxon>
        <taxon>Tissierellia</taxon>
        <taxon>Tissierellales</taxon>
        <taxon>Peptoniphilaceae</taxon>
        <taxon>Peptoniphilus</taxon>
    </lineage>
</organism>
<dbReference type="Gene3D" id="2.40.50.140">
    <property type="entry name" value="Nucleic acid-binding proteins"/>
    <property type="match status" value="1"/>
</dbReference>
<protein>
    <submittedName>
        <fullName evidence="3">S1 RNA binding domain protein</fullName>
    </submittedName>
</protein>
<dbReference type="EMBL" id="JAUSTN010000001">
    <property type="protein sequence ID" value="MDQ0274097.1"/>
    <property type="molecule type" value="Genomic_DNA"/>
</dbReference>
<dbReference type="Pfam" id="PF00575">
    <property type="entry name" value="S1"/>
    <property type="match status" value="1"/>
</dbReference>
<dbReference type="RefSeq" id="WP_023056323.1">
    <property type="nucleotide sequence ID" value="NZ_JAUSTN010000001.1"/>
</dbReference>